<evidence type="ECO:0000256" key="3">
    <source>
        <dbReference type="ARBA" id="ARBA00022980"/>
    </source>
</evidence>
<reference evidence="7" key="1">
    <citation type="submission" date="2020-10" db="EMBL/GenBank/DDBJ databases">
        <authorList>
            <person name="Han B."/>
            <person name="Lu T."/>
            <person name="Zhao Q."/>
            <person name="Huang X."/>
            <person name="Zhao Y."/>
        </authorList>
    </citation>
    <scope>NUCLEOTIDE SEQUENCE</scope>
</reference>
<dbReference type="EMBL" id="CAJGYO010000017">
    <property type="protein sequence ID" value="CAD6334651.1"/>
    <property type="molecule type" value="Genomic_DNA"/>
</dbReference>
<keyword evidence="4" id="KW-0496">Mitochondrion</keyword>
<dbReference type="Proteomes" id="UP000604825">
    <property type="component" value="Unassembled WGS sequence"/>
</dbReference>
<dbReference type="Pfam" id="PF08293">
    <property type="entry name" value="MRP-S33"/>
    <property type="match status" value="1"/>
</dbReference>
<comment type="caution">
    <text evidence="7">The sequence shown here is derived from an EMBL/GenBank/DDBJ whole genome shotgun (WGS) entry which is preliminary data.</text>
</comment>
<sequence length="164" mass="18008">MSAAAGRLLAAAATAGAAEVRASIFGHALNPTGKRAATKLLRKKMVGDQVAQWYPYDIKRDDLLVMAREEKEELVMLDDKLAAASWVADSQGVRLLGVELNMDQFVQAGCSRQVLTPSNPLQFLSQPKELDVKDRILVAIFCKAGVSVSYSRHHDAEINEKHLY</sequence>
<dbReference type="AlphaFoldDB" id="A0A811RZV1"/>
<evidence type="ECO:0000256" key="4">
    <source>
        <dbReference type="ARBA" id="ARBA00023128"/>
    </source>
</evidence>
<dbReference type="OrthoDB" id="6495301at2759"/>
<comment type="subcellular location">
    <subcellularLocation>
        <location evidence="1">Mitochondrion</location>
    </subcellularLocation>
</comment>
<evidence type="ECO:0000313" key="7">
    <source>
        <dbReference type="EMBL" id="CAD6334651.1"/>
    </source>
</evidence>
<evidence type="ECO:0000313" key="8">
    <source>
        <dbReference type="Proteomes" id="UP000604825"/>
    </source>
</evidence>
<dbReference type="PANTHER" id="PTHR13362:SF2">
    <property type="entry name" value="SMALL RIBOSOMAL SUBUNIT PROTEIN MS33"/>
    <property type="match status" value="1"/>
</dbReference>
<keyword evidence="3" id="KW-0689">Ribosomal protein</keyword>
<name>A0A811RZV1_9POAL</name>
<gene>
    <name evidence="7" type="ORF">NCGR_LOCUS58749</name>
</gene>
<dbReference type="GO" id="GO:0005739">
    <property type="term" value="C:mitochondrion"/>
    <property type="evidence" value="ECO:0007669"/>
    <property type="project" value="UniProtKB-SubCell"/>
</dbReference>
<dbReference type="GO" id="GO:0005840">
    <property type="term" value="C:ribosome"/>
    <property type="evidence" value="ECO:0007669"/>
    <property type="project" value="UniProtKB-KW"/>
</dbReference>
<dbReference type="InterPro" id="IPR013219">
    <property type="entry name" value="Ribosomal_mS33"/>
</dbReference>
<dbReference type="GO" id="GO:1990904">
    <property type="term" value="C:ribonucleoprotein complex"/>
    <property type="evidence" value="ECO:0007669"/>
    <property type="project" value="UniProtKB-KW"/>
</dbReference>
<comment type="similarity">
    <text evidence="2">Belongs to the mitochondrion-specific ribosomal protein mS33 family.</text>
</comment>
<accession>A0A811RZV1</accession>
<protein>
    <recommendedName>
        <fullName evidence="6">Small ribosomal subunit protein mS33</fullName>
    </recommendedName>
</protein>
<evidence type="ECO:0000256" key="6">
    <source>
        <dbReference type="ARBA" id="ARBA00035132"/>
    </source>
</evidence>
<organism evidence="7 8">
    <name type="scientific">Miscanthus lutarioriparius</name>
    <dbReference type="NCBI Taxonomy" id="422564"/>
    <lineage>
        <taxon>Eukaryota</taxon>
        <taxon>Viridiplantae</taxon>
        <taxon>Streptophyta</taxon>
        <taxon>Embryophyta</taxon>
        <taxon>Tracheophyta</taxon>
        <taxon>Spermatophyta</taxon>
        <taxon>Magnoliopsida</taxon>
        <taxon>Liliopsida</taxon>
        <taxon>Poales</taxon>
        <taxon>Poaceae</taxon>
        <taxon>PACMAD clade</taxon>
        <taxon>Panicoideae</taxon>
        <taxon>Andropogonodae</taxon>
        <taxon>Andropogoneae</taxon>
        <taxon>Saccharinae</taxon>
        <taxon>Miscanthus</taxon>
    </lineage>
</organism>
<evidence type="ECO:0000256" key="5">
    <source>
        <dbReference type="ARBA" id="ARBA00023274"/>
    </source>
</evidence>
<dbReference type="PANTHER" id="PTHR13362">
    <property type="entry name" value="MITOCHONDRIAL RIBOSOMAL PROTEIN S33"/>
    <property type="match status" value="1"/>
</dbReference>
<evidence type="ECO:0000256" key="2">
    <source>
        <dbReference type="ARBA" id="ARBA00008970"/>
    </source>
</evidence>
<evidence type="ECO:0000256" key="1">
    <source>
        <dbReference type="ARBA" id="ARBA00004173"/>
    </source>
</evidence>
<proteinExistence type="inferred from homology"/>
<keyword evidence="5" id="KW-0687">Ribonucleoprotein</keyword>
<keyword evidence="8" id="KW-1185">Reference proteome</keyword>